<reference evidence="4 5" key="1">
    <citation type="submission" date="2020-08" db="EMBL/GenBank/DDBJ databases">
        <title>Sequencing the genomes of 1000 actinobacteria strains.</title>
        <authorList>
            <person name="Klenk H.-P."/>
        </authorList>
    </citation>
    <scope>NUCLEOTIDE SEQUENCE [LARGE SCALE GENOMIC DNA]</scope>
    <source>
        <strain evidence="4 5">DSM 45886</strain>
    </source>
</reference>
<feature type="compositionally biased region" description="Basic and acidic residues" evidence="3">
    <location>
        <begin position="256"/>
        <end position="266"/>
    </location>
</feature>
<dbReference type="PRINTS" id="PR00081">
    <property type="entry name" value="GDHRDH"/>
</dbReference>
<accession>A0A7W7WMP2</accession>
<keyword evidence="2" id="KW-0560">Oxidoreductase</keyword>
<dbReference type="PANTHER" id="PTHR44196:SF1">
    <property type="entry name" value="DEHYDROGENASE_REDUCTASE SDR FAMILY MEMBER 7B"/>
    <property type="match status" value="1"/>
</dbReference>
<keyword evidence="5" id="KW-1185">Reference proteome</keyword>
<feature type="region of interest" description="Disordered" evidence="3">
    <location>
        <begin position="256"/>
        <end position="279"/>
    </location>
</feature>
<dbReference type="InterPro" id="IPR002347">
    <property type="entry name" value="SDR_fam"/>
</dbReference>
<evidence type="ECO:0000313" key="5">
    <source>
        <dbReference type="Proteomes" id="UP000578819"/>
    </source>
</evidence>
<dbReference type="InterPro" id="IPR036291">
    <property type="entry name" value="NAD(P)-bd_dom_sf"/>
</dbReference>
<dbReference type="RefSeq" id="WP_184531739.1">
    <property type="nucleotide sequence ID" value="NZ_JACHJW010000001.1"/>
</dbReference>
<dbReference type="AlphaFoldDB" id="A0A7W7WMP2"/>
<dbReference type="Pfam" id="PF00106">
    <property type="entry name" value="adh_short"/>
    <property type="match status" value="1"/>
</dbReference>
<dbReference type="GO" id="GO:0016491">
    <property type="term" value="F:oxidoreductase activity"/>
    <property type="evidence" value="ECO:0007669"/>
    <property type="project" value="UniProtKB-KW"/>
</dbReference>
<comment type="similarity">
    <text evidence="1">Belongs to the short-chain dehydrogenases/reductases (SDR) family.</text>
</comment>
<organism evidence="4 5">
    <name type="scientific">Micromonospora polyrhachis</name>
    <dbReference type="NCBI Taxonomy" id="1282883"/>
    <lineage>
        <taxon>Bacteria</taxon>
        <taxon>Bacillati</taxon>
        <taxon>Actinomycetota</taxon>
        <taxon>Actinomycetes</taxon>
        <taxon>Micromonosporales</taxon>
        <taxon>Micromonosporaceae</taxon>
        <taxon>Micromonospora</taxon>
    </lineage>
</organism>
<dbReference type="PROSITE" id="PS00061">
    <property type="entry name" value="ADH_SHORT"/>
    <property type="match status" value="1"/>
</dbReference>
<sequence length="279" mass="29594">MTPVGLDLDDAVVVVTGGASGIGAALAERFVAAGARVVVNDLDVVAAERVAARIGALAIAGDAADADFVDRLVERVWTEYGALDLFCANIGIAPAGGLDASDETWARAWQVNVLSQVYAARALLPNWLADGQGRLLVTVSAAGLLTMLGNAPYSVTKHAALSLAEWLRASYEHRGITVQALCPQGVRTPMLARSGTMGSALLDDGALSADEVADAVLEALTDDRFLVLPHTEVADFYLRRAADPDRWLRAMNRLQQRHETARDRSRSQAAPAPPQRESS</sequence>
<proteinExistence type="inferred from homology"/>
<protein>
    <submittedName>
        <fullName evidence="4">NAD(P)-dependent dehydrogenase (Short-subunit alcohol dehydrogenase family)</fullName>
    </submittedName>
</protein>
<dbReference type="PANTHER" id="PTHR44196">
    <property type="entry name" value="DEHYDROGENASE/REDUCTASE SDR FAMILY MEMBER 7B"/>
    <property type="match status" value="1"/>
</dbReference>
<gene>
    <name evidence="4" type="ORF">FHR38_000076</name>
</gene>
<dbReference type="GO" id="GO:0016020">
    <property type="term" value="C:membrane"/>
    <property type="evidence" value="ECO:0007669"/>
    <property type="project" value="TreeGrafter"/>
</dbReference>
<evidence type="ECO:0000313" key="4">
    <source>
        <dbReference type="EMBL" id="MBB4956343.1"/>
    </source>
</evidence>
<dbReference type="InterPro" id="IPR020904">
    <property type="entry name" value="Sc_DH/Rdtase_CS"/>
</dbReference>
<comment type="caution">
    <text evidence="4">The sequence shown here is derived from an EMBL/GenBank/DDBJ whole genome shotgun (WGS) entry which is preliminary data.</text>
</comment>
<evidence type="ECO:0000256" key="1">
    <source>
        <dbReference type="ARBA" id="ARBA00006484"/>
    </source>
</evidence>
<dbReference type="Proteomes" id="UP000578819">
    <property type="component" value="Unassembled WGS sequence"/>
</dbReference>
<dbReference type="EMBL" id="JACHJW010000001">
    <property type="protein sequence ID" value="MBB4956343.1"/>
    <property type="molecule type" value="Genomic_DNA"/>
</dbReference>
<evidence type="ECO:0000256" key="2">
    <source>
        <dbReference type="ARBA" id="ARBA00023002"/>
    </source>
</evidence>
<name>A0A7W7WMP2_9ACTN</name>
<dbReference type="CDD" id="cd05233">
    <property type="entry name" value="SDR_c"/>
    <property type="match status" value="1"/>
</dbReference>
<evidence type="ECO:0000256" key="3">
    <source>
        <dbReference type="SAM" id="MobiDB-lite"/>
    </source>
</evidence>
<dbReference type="Gene3D" id="3.40.50.720">
    <property type="entry name" value="NAD(P)-binding Rossmann-like Domain"/>
    <property type="match status" value="1"/>
</dbReference>
<dbReference type="SUPFAM" id="SSF51735">
    <property type="entry name" value="NAD(P)-binding Rossmann-fold domains"/>
    <property type="match status" value="1"/>
</dbReference>